<dbReference type="PROSITE" id="PS50126">
    <property type="entry name" value="S1"/>
    <property type="match status" value="1"/>
</dbReference>
<comment type="similarity">
    <text evidence="2">Belongs to the RRP4 family.</text>
</comment>
<dbReference type="Pfam" id="PF14382">
    <property type="entry name" value="ECR1_N"/>
    <property type="match status" value="1"/>
</dbReference>
<dbReference type="GeneID" id="103508897"/>
<dbReference type="GO" id="GO:0000176">
    <property type="term" value="C:nuclear exosome (RNase complex)"/>
    <property type="evidence" value="ECO:0007669"/>
    <property type="project" value="TreeGrafter"/>
</dbReference>
<dbReference type="Pfam" id="PF15985">
    <property type="entry name" value="KH_6"/>
    <property type="match status" value="1"/>
</dbReference>
<dbReference type="GO" id="GO:0071035">
    <property type="term" value="P:nuclear polyadenylation-dependent rRNA catabolic process"/>
    <property type="evidence" value="ECO:0007669"/>
    <property type="project" value="TreeGrafter"/>
</dbReference>
<keyword evidence="5" id="KW-0694">RNA-binding</keyword>
<keyword evidence="4" id="KW-0271">Exosome</keyword>
<keyword evidence="3" id="KW-0698">rRNA processing</keyword>
<dbReference type="GO" id="GO:0071051">
    <property type="term" value="P:poly(A)-dependent snoRNA 3'-end processing"/>
    <property type="evidence" value="ECO:0007669"/>
    <property type="project" value="TreeGrafter"/>
</dbReference>
<dbReference type="CDD" id="cd22525">
    <property type="entry name" value="KH-I_Rrp4_eukar"/>
    <property type="match status" value="1"/>
</dbReference>
<dbReference type="InterPro" id="IPR003029">
    <property type="entry name" value="S1_domain"/>
</dbReference>
<dbReference type="Proteomes" id="UP000079169">
    <property type="component" value="Unplaced"/>
</dbReference>
<dbReference type="RefSeq" id="XP_008471701.1">
    <property type="nucleotide sequence ID" value="XM_008473479.3"/>
</dbReference>
<dbReference type="OMA" id="GPYIPEV"/>
<gene>
    <name evidence="9" type="primary">LOC103508897</name>
</gene>
<sequence>MSEEKDKPVIEIMLASDRIDPLIEIHEFTDPILTPGETVEYLEGYMTGHGTFPDDEEIKASVGGVVEKVNQLVSVRAMNSRYIGEIGEVVVGRVTGLQSQKWVVDTNSILESALHLTSVNLPGGEQRRRSVQDEEMMREFLKEGDLISAEIHQISTEGSLTLHTRSLKYGKLGQGILLTVPPSLIRRSKSHFCNLACGAQVILGCNGYVWVSAIDENKSGGFIQNMEVVKLSDRETITRLNNVIKALAESKVMLFDTSIQYAYEESLKYSTYDLLKPESKLDLVLCTAQKLQTLGLAD</sequence>
<evidence type="ECO:0000313" key="8">
    <source>
        <dbReference type="Proteomes" id="UP000079169"/>
    </source>
</evidence>
<proteinExistence type="inferred from homology"/>
<dbReference type="Gene3D" id="2.40.50.100">
    <property type="match status" value="1"/>
</dbReference>
<dbReference type="KEGG" id="dci:103508897"/>
<dbReference type="InterPro" id="IPR004088">
    <property type="entry name" value="KH_dom_type_1"/>
</dbReference>
<dbReference type="InterPro" id="IPR025721">
    <property type="entry name" value="Exosome_cplx_N_dom"/>
</dbReference>
<dbReference type="SUPFAM" id="SSF50249">
    <property type="entry name" value="Nucleic acid-binding proteins"/>
    <property type="match status" value="1"/>
</dbReference>
<dbReference type="GO" id="GO:0010468">
    <property type="term" value="P:regulation of gene expression"/>
    <property type="evidence" value="ECO:0007669"/>
    <property type="project" value="UniProtKB-ARBA"/>
</dbReference>
<dbReference type="Gene3D" id="2.40.50.140">
    <property type="entry name" value="Nucleic acid-binding proteins"/>
    <property type="match status" value="1"/>
</dbReference>
<dbReference type="InterPro" id="IPR026699">
    <property type="entry name" value="Exosome_RNA_bind1/RRP40/RRP4"/>
</dbReference>
<evidence type="ECO:0000256" key="3">
    <source>
        <dbReference type="ARBA" id="ARBA00022552"/>
    </source>
</evidence>
<dbReference type="InterPro" id="IPR012340">
    <property type="entry name" value="NA-bd_OB-fold"/>
</dbReference>
<dbReference type="CDD" id="cd05789">
    <property type="entry name" value="S1_Rrp4"/>
    <property type="match status" value="1"/>
</dbReference>
<keyword evidence="8" id="KW-1185">Reference proteome</keyword>
<evidence type="ECO:0000256" key="1">
    <source>
        <dbReference type="ARBA" id="ARBA00004123"/>
    </source>
</evidence>
<dbReference type="PaxDb" id="121845-A0A1S3D201"/>
<evidence type="ECO:0000256" key="2">
    <source>
        <dbReference type="ARBA" id="ARBA00009155"/>
    </source>
</evidence>
<dbReference type="SUPFAM" id="SSF110324">
    <property type="entry name" value="Ribosomal L27 protein-like"/>
    <property type="match status" value="1"/>
</dbReference>
<dbReference type="GO" id="GO:0000467">
    <property type="term" value="P:exonucleolytic trimming to generate mature 3'-end of 5.8S rRNA from tricistronic rRNA transcript (SSU-rRNA, 5.8S rRNA, LSU-rRNA)"/>
    <property type="evidence" value="ECO:0007669"/>
    <property type="project" value="TreeGrafter"/>
</dbReference>
<dbReference type="PANTHER" id="PTHR21321:SF4">
    <property type="entry name" value="EXOSOME COMPLEX COMPONENT RRP4"/>
    <property type="match status" value="1"/>
</dbReference>
<dbReference type="GO" id="GO:0071034">
    <property type="term" value="P:CUT catabolic process"/>
    <property type="evidence" value="ECO:0007669"/>
    <property type="project" value="TreeGrafter"/>
</dbReference>
<evidence type="ECO:0000256" key="5">
    <source>
        <dbReference type="ARBA" id="ARBA00022884"/>
    </source>
</evidence>
<reference evidence="9" key="1">
    <citation type="submission" date="2025-08" db="UniProtKB">
        <authorList>
            <consortium name="RefSeq"/>
        </authorList>
    </citation>
    <scope>IDENTIFICATION</scope>
</reference>
<evidence type="ECO:0000256" key="4">
    <source>
        <dbReference type="ARBA" id="ARBA00022835"/>
    </source>
</evidence>
<comment type="subcellular location">
    <subcellularLocation>
        <location evidence="1">Nucleus</location>
    </subcellularLocation>
</comment>
<dbReference type="CTD" id="37731"/>
<dbReference type="SUPFAM" id="SSF54791">
    <property type="entry name" value="Eukaryotic type KH-domain (KH-domain type I)"/>
    <property type="match status" value="1"/>
</dbReference>
<name>A0A1S3D201_DIACI</name>
<accession>A0A1S3D201</accession>
<dbReference type="GO" id="GO:0071038">
    <property type="term" value="P:TRAMP-dependent tRNA surveillance pathway"/>
    <property type="evidence" value="ECO:0007669"/>
    <property type="project" value="TreeGrafter"/>
</dbReference>
<dbReference type="PANTHER" id="PTHR21321">
    <property type="entry name" value="PNAS-3 RELATED"/>
    <property type="match status" value="1"/>
</dbReference>
<dbReference type="GO" id="GO:0000177">
    <property type="term" value="C:cytoplasmic exosome (RNase complex)"/>
    <property type="evidence" value="ECO:0007669"/>
    <property type="project" value="TreeGrafter"/>
</dbReference>
<dbReference type="FunFam" id="2.40.50.140:FF:000038">
    <property type="entry name" value="Exosome complex component RRP4"/>
    <property type="match status" value="1"/>
</dbReference>
<keyword evidence="6" id="KW-0539">Nucleus</keyword>
<dbReference type="AlphaFoldDB" id="A0A1S3D201"/>
<dbReference type="Pfam" id="PF21266">
    <property type="entry name" value="S1_RRP4"/>
    <property type="match status" value="1"/>
</dbReference>
<dbReference type="GO" id="GO:0034475">
    <property type="term" value="P:U4 snRNA 3'-end processing"/>
    <property type="evidence" value="ECO:0007669"/>
    <property type="project" value="TreeGrafter"/>
</dbReference>
<dbReference type="STRING" id="121845.A0A1S3D201"/>
<evidence type="ECO:0000259" key="7">
    <source>
        <dbReference type="PROSITE" id="PS50126"/>
    </source>
</evidence>
<dbReference type="GO" id="GO:0003723">
    <property type="term" value="F:RNA binding"/>
    <property type="evidence" value="ECO:0007669"/>
    <property type="project" value="UniProtKB-KW"/>
</dbReference>
<dbReference type="InterPro" id="IPR036612">
    <property type="entry name" value="KH_dom_type_1_sf"/>
</dbReference>
<evidence type="ECO:0000256" key="6">
    <source>
        <dbReference type="ARBA" id="ARBA00023242"/>
    </source>
</evidence>
<organism evidence="8 9">
    <name type="scientific">Diaphorina citri</name>
    <name type="common">Asian citrus psyllid</name>
    <dbReference type="NCBI Taxonomy" id="121845"/>
    <lineage>
        <taxon>Eukaryota</taxon>
        <taxon>Metazoa</taxon>
        <taxon>Ecdysozoa</taxon>
        <taxon>Arthropoda</taxon>
        <taxon>Hexapoda</taxon>
        <taxon>Insecta</taxon>
        <taxon>Pterygota</taxon>
        <taxon>Neoptera</taxon>
        <taxon>Paraneoptera</taxon>
        <taxon>Hemiptera</taxon>
        <taxon>Sternorrhyncha</taxon>
        <taxon>Psylloidea</taxon>
        <taxon>Psyllidae</taxon>
        <taxon>Diaphorininae</taxon>
        <taxon>Diaphorina</taxon>
    </lineage>
</organism>
<evidence type="ECO:0000313" key="9">
    <source>
        <dbReference type="RefSeq" id="XP_008471701.1"/>
    </source>
</evidence>
<protein>
    <submittedName>
        <fullName evidence="9">Exosome complex component RRP4 isoform X1</fullName>
    </submittedName>
</protein>
<feature type="domain" description="S1 motif" evidence="7">
    <location>
        <begin position="87"/>
        <end position="165"/>
    </location>
</feature>
<dbReference type="InterPro" id="IPR048565">
    <property type="entry name" value="S1_RRP4"/>
</dbReference>